<evidence type="ECO:0000313" key="1">
    <source>
        <dbReference type="EMBL" id="OKL42001.1"/>
    </source>
</evidence>
<keyword evidence="2" id="KW-1185">Reference proteome</keyword>
<dbReference type="OrthoDB" id="5493262at2"/>
<organism evidence="1 2">
    <name type="scientific">Pontibacter flavimaris</name>
    <dbReference type="NCBI Taxonomy" id="1797110"/>
    <lineage>
        <taxon>Bacteria</taxon>
        <taxon>Pseudomonadati</taxon>
        <taxon>Bacteroidota</taxon>
        <taxon>Cytophagia</taxon>
        <taxon>Cytophagales</taxon>
        <taxon>Hymenobacteraceae</taxon>
        <taxon>Pontibacter</taxon>
    </lineage>
</organism>
<dbReference type="RefSeq" id="WP_083610108.1">
    <property type="nucleotide sequence ID" value="NZ_LVWA01000002.1"/>
</dbReference>
<dbReference type="Proteomes" id="UP000186551">
    <property type="component" value="Unassembled WGS sequence"/>
</dbReference>
<evidence type="ECO:0000313" key="2">
    <source>
        <dbReference type="Proteomes" id="UP000186551"/>
    </source>
</evidence>
<accession>A0A1Q5PIG0</accession>
<proteinExistence type="predicted"/>
<name>A0A1Q5PIG0_9BACT</name>
<dbReference type="AlphaFoldDB" id="A0A1Q5PIG0"/>
<gene>
    <name evidence="1" type="ORF">A3841_08330</name>
</gene>
<evidence type="ECO:0008006" key="3">
    <source>
        <dbReference type="Google" id="ProtNLM"/>
    </source>
</evidence>
<dbReference type="PANTHER" id="PTHR41913">
    <property type="entry name" value="DUF1684 DOMAIN-CONTAINING PROTEIN"/>
    <property type="match status" value="1"/>
</dbReference>
<dbReference type="Pfam" id="PF07920">
    <property type="entry name" value="DUF1684"/>
    <property type="match status" value="1"/>
</dbReference>
<dbReference type="EMBL" id="LVWA01000002">
    <property type="protein sequence ID" value="OKL42001.1"/>
    <property type="molecule type" value="Genomic_DNA"/>
</dbReference>
<sequence>MQRPLRLVVMAGLALVIFYFLQDALFNDDNYIKPLLKEREEKDLSFRSRTNSPFDAAGRRAFTNLVYYELNLDYRVNAKVEELARQDTLLMPLTNGSYEPYLRYGTATFELEGGEHKLMLYRKLSGENEELFVPFTDKTNGFETYGGGRFMDVPFEEGDKSVVLDFNRAYSPFCAFNPDYVCPLPPKENRLAISVPAGEKTYEAPE</sequence>
<reference evidence="1 2" key="1">
    <citation type="submission" date="2016-03" db="EMBL/GenBank/DDBJ databases">
        <title>Genome sequence of Pontibacter sp. nov., of the family cytophagaceae, isolated from marine sediment of the Yellow Sea, China.</title>
        <authorList>
            <person name="Zhang G."/>
            <person name="Zhang R."/>
        </authorList>
    </citation>
    <scope>NUCLEOTIDE SEQUENCE [LARGE SCALE GENOMIC DNA]</scope>
    <source>
        <strain evidence="1 2">S10-8</strain>
    </source>
</reference>
<dbReference type="PANTHER" id="PTHR41913:SF1">
    <property type="entry name" value="DUF1684 DOMAIN-CONTAINING PROTEIN"/>
    <property type="match status" value="1"/>
</dbReference>
<protein>
    <recommendedName>
        <fullName evidence="3">DUF1684 domain-containing protein</fullName>
    </recommendedName>
</protein>
<dbReference type="STRING" id="1797110.A3841_08330"/>
<comment type="caution">
    <text evidence="1">The sequence shown here is derived from an EMBL/GenBank/DDBJ whole genome shotgun (WGS) entry which is preliminary data.</text>
</comment>
<dbReference type="InterPro" id="IPR012467">
    <property type="entry name" value="DUF1684"/>
</dbReference>